<dbReference type="EMBL" id="BSYR01000025">
    <property type="protein sequence ID" value="GMI93844.1"/>
    <property type="molecule type" value="Genomic_DNA"/>
</dbReference>
<dbReference type="Gene3D" id="3.10.129.10">
    <property type="entry name" value="Hotdog Thioesterase"/>
    <property type="match status" value="1"/>
</dbReference>
<evidence type="ECO:0000313" key="14">
    <source>
        <dbReference type="EMBL" id="GMI93844.1"/>
    </source>
</evidence>
<comment type="similarity">
    <text evidence="2 11">Belongs to the acyl-ACP thioesterase family.</text>
</comment>
<dbReference type="AlphaFoldDB" id="A0A9W7MB18"/>
<evidence type="ECO:0000256" key="10">
    <source>
        <dbReference type="ARBA" id="ARBA00023160"/>
    </source>
</evidence>
<evidence type="ECO:0000256" key="7">
    <source>
        <dbReference type="ARBA" id="ARBA00022832"/>
    </source>
</evidence>
<keyword evidence="10 11" id="KW-0275">Fatty acid biosynthesis</keyword>
<keyword evidence="7 11" id="KW-0276">Fatty acid metabolism</keyword>
<keyword evidence="15" id="KW-1185">Reference proteome</keyword>
<evidence type="ECO:0000256" key="1">
    <source>
        <dbReference type="ARBA" id="ARBA00004229"/>
    </source>
</evidence>
<evidence type="ECO:0000259" key="13">
    <source>
        <dbReference type="Pfam" id="PF20791"/>
    </source>
</evidence>
<keyword evidence="5 11" id="KW-0934">Plastid</keyword>
<proteinExistence type="inferred from homology"/>
<keyword evidence="6 11" id="KW-0378">Hydrolase</keyword>
<evidence type="ECO:0000256" key="3">
    <source>
        <dbReference type="ARBA" id="ARBA00022516"/>
    </source>
</evidence>
<dbReference type="Pfam" id="PF01643">
    <property type="entry name" value="Acyl-ACP_TE"/>
    <property type="match status" value="1"/>
</dbReference>
<keyword evidence="8" id="KW-0809">Transit peptide</keyword>
<feature type="domain" description="Acyl-ACP thioesterase-like C-terminal" evidence="13">
    <location>
        <begin position="261"/>
        <end position="368"/>
    </location>
</feature>
<evidence type="ECO:0000256" key="6">
    <source>
        <dbReference type="ARBA" id="ARBA00022801"/>
    </source>
</evidence>
<dbReference type="Proteomes" id="UP001165190">
    <property type="component" value="Unassembled WGS sequence"/>
</dbReference>
<evidence type="ECO:0000313" key="15">
    <source>
        <dbReference type="Proteomes" id="UP001165190"/>
    </source>
</evidence>
<dbReference type="PANTHER" id="PTHR31727:SF11">
    <property type="entry name" value="ACYL-[ACYL-CARRIER-PROTEIN] HYDROLASE"/>
    <property type="match status" value="1"/>
</dbReference>
<comment type="caution">
    <text evidence="14">The sequence shown here is derived from an EMBL/GenBank/DDBJ whole genome shotgun (WGS) entry which is preliminary data.</text>
</comment>
<organism evidence="14 15">
    <name type="scientific">Hibiscus trionum</name>
    <name type="common">Flower of an hour</name>
    <dbReference type="NCBI Taxonomy" id="183268"/>
    <lineage>
        <taxon>Eukaryota</taxon>
        <taxon>Viridiplantae</taxon>
        <taxon>Streptophyta</taxon>
        <taxon>Embryophyta</taxon>
        <taxon>Tracheophyta</taxon>
        <taxon>Spermatophyta</taxon>
        <taxon>Magnoliopsida</taxon>
        <taxon>eudicotyledons</taxon>
        <taxon>Gunneridae</taxon>
        <taxon>Pentapetalae</taxon>
        <taxon>rosids</taxon>
        <taxon>malvids</taxon>
        <taxon>Malvales</taxon>
        <taxon>Malvaceae</taxon>
        <taxon>Malvoideae</taxon>
        <taxon>Hibiscus</taxon>
    </lineage>
</organism>
<comment type="subcellular location">
    <subcellularLocation>
        <location evidence="1 11">Plastid</location>
        <location evidence="1 11">Chloroplast</location>
    </subcellularLocation>
</comment>
<evidence type="ECO:0000256" key="2">
    <source>
        <dbReference type="ARBA" id="ARBA00006500"/>
    </source>
</evidence>
<dbReference type="InterPro" id="IPR049427">
    <property type="entry name" value="Acyl-ACP_TE_C"/>
</dbReference>
<feature type="domain" description="Acyl-ACP thioesterase N-terminal hotdog" evidence="12">
    <location>
        <begin position="173"/>
        <end position="232"/>
    </location>
</feature>
<reference evidence="14" key="1">
    <citation type="submission" date="2023-05" db="EMBL/GenBank/DDBJ databases">
        <title>Genome and transcriptome analyses reveal genes involved in the formation of fine ridges on petal epidermal cells in Hibiscus trionum.</title>
        <authorList>
            <person name="Koshimizu S."/>
            <person name="Masuda S."/>
            <person name="Ishii T."/>
            <person name="Shirasu K."/>
            <person name="Hoshino A."/>
            <person name="Arita M."/>
        </authorList>
    </citation>
    <scope>NUCLEOTIDE SEQUENCE</scope>
    <source>
        <strain evidence="14">Hamamatsu line</strain>
    </source>
</reference>
<evidence type="ECO:0000256" key="9">
    <source>
        <dbReference type="ARBA" id="ARBA00023098"/>
    </source>
</evidence>
<dbReference type="EC" id="3.1.2.-" evidence="11"/>
<dbReference type="InterPro" id="IPR045023">
    <property type="entry name" value="FATA/B"/>
</dbReference>
<dbReference type="SUPFAM" id="SSF54637">
    <property type="entry name" value="Thioesterase/thiol ester dehydrase-isomerase"/>
    <property type="match status" value="2"/>
</dbReference>
<evidence type="ECO:0000256" key="11">
    <source>
        <dbReference type="RuleBase" id="RU363096"/>
    </source>
</evidence>
<evidence type="ECO:0000256" key="8">
    <source>
        <dbReference type="ARBA" id="ARBA00022946"/>
    </source>
</evidence>
<evidence type="ECO:0000256" key="4">
    <source>
        <dbReference type="ARBA" id="ARBA00022528"/>
    </source>
</evidence>
<accession>A0A9W7MB18</accession>
<dbReference type="GO" id="GO:0000036">
    <property type="term" value="F:acyl carrier activity"/>
    <property type="evidence" value="ECO:0007669"/>
    <property type="project" value="TreeGrafter"/>
</dbReference>
<name>A0A9W7MB18_HIBTR</name>
<sequence>MLAYRAQPTISLPTSCLSWNRPELRSGGSNKSLRVGVKHPKCTKVVGNYNIGSGNPDSDKMHDMLHGRMVAEGTVFQQELVVRSFDVSGDSKMSLVALANYLQDTALNHLWSCCHLSPSISNAYLLRNLNLLAATMELSSFFLLSLSKFVAILECSSCFVVVVLIQLFLEYSHDAIQVHTWMYELGKNGLGIDWSFSDLKTGEPVILASSSYMMMNKKTRRLSKFIEEARKELKPYLMPEWSPLIENTRKLQVINIDITDFTRLGSSPGWNDMDMNQHVNNAKYFEWILEGTPSWIMRSHQLSSINLEFQKECGMDATLKCLSKMVGNYNSESDNSATGHNNEGLIEVEHSLRLDSGLEVARARTLWNTKHPDN</sequence>
<dbReference type="PANTHER" id="PTHR31727">
    <property type="entry name" value="OLEOYL-ACYL CARRIER PROTEIN THIOESTERASE 1, CHLOROPLASTIC"/>
    <property type="match status" value="1"/>
</dbReference>
<keyword evidence="9 11" id="KW-0443">Lipid metabolism</keyword>
<dbReference type="InterPro" id="IPR002864">
    <property type="entry name" value="Acyl-ACP_thioesterase_NHD"/>
</dbReference>
<evidence type="ECO:0000256" key="5">
    <source>
        <dbReference type="ARBA" id="ARBA00022640"/>
    </source>
</evidence>
<dbReference type="Pfam" id="PF20791">
    <property type="entry name" value="Acyl-ACP_TE_C"/>
    <property type="match status" value="1"/>
</dbReference>
<protein>
    <recommendedName>
        <fullName evidence="11">Acyl-[acyl-carrier-protein] hydrolase</fullName>
        <ecNumber evidence="11">3.1.2.-</ecNumber>
    </recommendedName>
</protein>
<dbReference type="OrthoDB" id="1724019at2759"/>
<gene>
    <name evidence="14" type="ORF">HRI_003053800</name>
</gene>
<dbReference type="GO" id="GO:0009507">
    <property type="term" value="C:chloroplast"/>
    <property type="evidence" value="ECO:0007669"/>
    <property type="project" value="UniProtKB-SubCell"/>
</dbReference>
<keyword evidence="3 11" id="KW-0444">Lipid biosynthesis</keyword>
<dbReference type="GO" id="GO:0016297">
    <property type="term" value="F:fatty acyl-[ACP] hydrolase activity"/>
    <property type="evidence" value="ECO:0007669"/>
    <property type="project" value="InterPro"/>
</dbReference>
<dbReference type="InterPro" id="IPR029069">
    <property type="entry name" value="HotDog_dom_sf"/>
</dbReference>
<comment type="function">
    <text evidence="11">Plays an essential role in chain termination during de novo fatty acid synthesis.</text>
</comment>
<evidence type="ECO:0000259" key="12">
    <source>
        <dbReference type="Pfam" id="PF01643"/>
    </source>
</evidence>
<keyword evidence="4 11" id="KW-0150">Chloroplast</keyword>